<feature type="domain" description="PIN" evidence="1">
    <location>
        <begin position="4"/>
        <end position="108"/>
    </location>
</feature>
<evidence type="ECO:0000313" key="3">
    <source>
        <dbReference type="Proteomes" id="UP001264980"/>
    </source>
</evidence>
<keyword evidence="3" id="KW-1185">Reference proteome</keyword>
<reference evidence="2 3" key="1">
    <citation type="submission" date="2023-07" db="EMBL/GenBank/DDBJ databases">
        <title>Sorghum-associated microbial communities from plants grown in Nebraska, USA.</title>
        <authorList>
            <person name="Schachtman D."/>
        </authorList>
    </citation>
    <scope>NUCLEOTIDE SEQUENCE [LARGE SCALE GENOMIC DNA]</scope>
    <source>
        <strain evidence="2 3">BE57</strain>
    </source>
</reference>
<dbReference type="SUPFAM" id="SSF88723">
    <property type="entry name" value="PIN domain-like"/>
    <property type="match status" value="1"/>
</dbReference>
<accession>A0ABU1R4I2</accession>
<dbReference type="RefSeq" id="WP_309989851.1">
    <property type="nucleotide sequence ID" value="NZ_JAVDTI010000006.1"/>
</dbReference>
<evidence type="ECO:0000313" key="2">
    <source>
        <dbReference type="EMBL" id="MDR6808303.1"/>
    </source>
</evidence>
<dbReference type="Gene3D" id="3.40.50.1010">
    <property type="entry name" value="5'-nuclease"/>
    <property type="match status" value="1"/>
</dbReference>
<dbReference type="Pfam" id="PF01850">
    <property type="entry name" value="PIN"/>
    <property type="match status" value="1"/>
</dbReference>
<dbReference type="Proteomes" id="UP001264980">
    <property type="component" value="Unassembled WGS sequence"/>
</dbReference>
<organism evidence="2 3">
    <name type="scientific">Dyadobacter fermentans</name>
    <dbReference type="NCBI Taxonomy" id="94254"/>
    <lineage>
        <taxon>Bacteria</taxon>
        <taxon>Pseudomonadati</taxon>
        <taxon>Bacteroidota</taxon>
        <taxon>Cytophagia</taxon>
        <taxon>Cytophagales</taxon>
        <taxon>Spirosomataceae</taxon>
        <taxon>Dyadobacter</taxon>
    </lineage>
</organism>
<dbReference type="InterPro" id="IPR002716">
    <property type="entry name" value="PIN_dom"/>
</dbReference>
<dbReference type="EMBL" id="JAVDTI010000006">
    <property type="protein sequence ID" value="MDR6808303.1"/>
    <property type="molecule type" value="Genomic_DNA"/>
</dbReference>
<gene>
    <name evidence="2" type="ORF">J2W84_005365</name>
</gene>
<evidence type="ECO:0000259" key="1">
    <source>
        <dbReference type="Pfam" id="PF01850"/>
    </source>
</evidence>
<sequence length="125" mass="13890">MGQYLIDTNIVSKYLSGLLPVKGELLLDAVVDSIPQLSVITQIELLSWRSGFEGRVGEFVNDSIIFALTPEVVEACIKLRRERKMRTPDAILAATAIVSDLILLTDNEIDFLGVHRLEVINPNKL</sequence>
<dbReference type="CDD" id="cd18738">
    <property type="entry name" value="PIN_VapC4-5_FitB-like"/>
    <property type="match status" value="1"/>
</dbReference>
<proteinExistence type="predicted"/>
<protein>
    <submittedName>
        <fullName evidence="2">Nucleic acid-binding protein</fullName>
    </submittedName>
</protein>
<name>A0ABU1R4I2_9BACT</name>
<comment type="caution">
    <text evidence="2">The sequence shown here is derived from an EMBL/GenBank/DDBJ whole genome shotgun (WGS) entry which is preliminary data.</text>
</comment>
<dbReference type="InterPro" id="IPR029060">
    <property type="entry name" value="PIN-like_dom_sf"/>
</dbReference>